<evidence type="ECO:0000256" key="1">
    <source>
        <dbReference type="ARBA" id="ARBA00004651"/>
    </source>
</evidence>
<comment type="caution">
    <text evidence="9">Lacks conserved residue(s) required for the propagation of feature annotation.</text>
</comment>
<feature type="transmembrane region" description="Helical" evidence="9">
    <location>
        <begin position="294"/>
        <end position="311"/>
    </location>
</feature>
<evidence type="ECO:0000313" key="10">
    <source>
        <dbReference type="EMBL" id="SMX22575.1"/>
    </source>
</evidence>
<feature type="transmembrane region" description="Helical" evidence="9">
    <location>
        <begin position="60"/>
        <end position="93"/>
    </location>
</feature>
<evidence type="ECO:0000256" key="6">
    <source>
        <dbReference type="ARBA" id="ARBA00022692"/>
    </source>
</evidence>
<keyword evidence="11" id="KW-1185">Reference proteome</keyword>
<keyword evidence="4 9" id="KW-1003">Cell membrane</keyword>
<evidence type="ECO:0000256" key="3">
    <source>
        <dbReference type="ARBA" id="ARBA00006263"/>
    </source>
</evidence>
<dbReference type="PANTHER" id="PTHR34308">
    <property type="entry name" value="COBALAMIN BIOSYNTHESIS PROTEIN CBIB"/>
    <property type="match status" value="1"/>
</dbReference>
<keyword evidence="8 9" id="KW-0472">Membrane</keyword>
<keyword evidence="5 9" id="KW-0169">Cobalamin biosynthesis</keyword>
<dbReference type="InterPro" id="IPR004485">
    <property type="entry name" value="Cobalamin_biosynth_CobD/CbiB"/>
</dbReference>
<dbReference type="OrthoDB" id="9811967at2"/>
<evidence type="ECO:0000256" key="2">
    <source>
        <dbReference type="ARBA" id="ARBA00004953"/>
    </source>
</evidence>
<dbReference type="HAMAP" id="MF_00024">
    <property type="entry name" value="CobD_CbiB"/>
    <property type="match status" value="1"/>
</dbReference>
<dbReference type="GO" id="GO:0015420">
    <property type="term" value="F:ABC-type vitamin B12 transporter activity"/>
    <property type="evidence" value="ECO:0007669"/>
    <property type="project" value="UniProtKB-UniRule"/>
</dbReference>
<comment type="pathway">
    <text evidence="2 9">Cofactor biosynthesis; adenosylcobalamin biosynthesis.</text>
</comment>
<evidence type="ECO:0000256" key="9">
    <source>
        <dbReference type="HAMAP-Rule" id="MF_00024"/>
    </source>
</evidence>
<evidence type="ECO:0000256" key="4">
    <source>
        <dbReference type="ARBA" id="ARBA00022475"/>
    </source>
</evidence>
<name>A0A238IXJ2_9RHOB</name>
<dbReference type="NCBIfam" id="TIGR00380">
    <property type="entry name" value="cobal_cbiB"/>
    <property type="match status" value="1"/>
</dbReference>
<dbReference type="UniPathway" id="UPA00148"/>
<proteinExistence type="inferred from homology"/>
<reference evidence="11" key="1">
    <citation type="submission" date="2017-05" db="EMBL/GenBank/DDBJ databases">
        <authorList>
            <person name="Rodrigo-Torres L."/>
            <person name="Arahal R. D."/>
            <person name="Lucena T."/>
        </authorList>
    </citation>
    <scope>NUCLEOTIDE SEQUENCE [LARGE SCALE GENOMIC DNA]</scope>
    <source>
        <strain evidence="11">CECT 8489</strain>
    </source>
</reference>
<dbReference type="RefSeq" id="WP_093972574.1">
    <property type="nucleotide sequence ID" value="NZ_FXXQ01000002.1"/>
</dbReference>
<comment type="subcellular location">
    <subcellularLocation>
        <location evidence="1 9">Cell membrane</location>
        <topology evidence="1 9">Multi-pass membrane protein</topology>
    </subcellularLocation>
</comment>
<dbReference type="Proteomes" id="UP000201838">
    <property type="component" value="Unassembled WGS sequence"/>
</dbReference>
<evidence type="ECO:0000256" key="5">
    <source>
        <dbReference type="ARBA" id="ARBA00022573"/>
    </source>
</evidence>
<accession>A0A238IXJ2</accession>
<dbReference type="EMBL" id="FXXQ01000002">
    <property type="protein sequence ID" value="SMX22575.1"/>
    <property type="molecule type" value="Genomic_DNA"/>
</dbReference>
<organism evidence="10 11">
    <name type="scientific">Boseongicola aestuarii</name>
    <dbReference type="NCBI Taxonomy" id="1470561"/>
    <lineage>
        <taxon>Bacteria</taxon>
        <taxon>Pseudomonadati</taxon>
        <taxon>Pseudomonadota</taxon>
        <taxon>Alphaproteobacteria</taxon>
        <taxon>Rhodobacterales</taxon>
        <taxon>Paracoccaceae</taxon>
        <taxon>Boseongicola</taxon>
    </lineage>
</organism>
<evidence type="ECO:0000256" key="8">
    <source>
        <dbReference type="ARBA" id="ARBA00023136"/>
    </source>
</evidence>
<keyword evidence="7 9" id="KW-1133">Transmembrane helix</keyword>
<protein>
    <recommendedName>
        <fullName evidence="9">Cobalamin biosynthesis protein CobD</fullName>
    </recommendedName>
</protein>
<dbReference type="PANTHER" id="PTHR34308:SF1">
    <property type="entry name" value="COBALAMIN BIOSYNTHESIS PROTEIN CBIB"/>
    <property type="match status" value="1"/>
</dbReference>
<dbReference type="GO" id="GO:0009236">
    <property type="term" value="P:cobalamin biosynthetic process"/>
    <property type="evidence" value="ECO:0007669"/>
    <property type="project" value="UniProtKB-UniRule"/>
</dbReference>
<gene>
    <name evidence="9" type="primary">cobD</name>
    <name evidence="10" type="ORF">BOA8489_00672</name>
</gene>
<sequence>MSAAAMIVALAAEGAFGWPDRVFRAVGHPVTWIGRLINHMDANFNLSEDSPDEQRKWGRITLLIVLAAAVLPTALIAAILPGGWLGMLLTGLLAAPLVAPRSMYSHVADVAVPLKEGDLVRARLAVAKIVGRNPDNLDTEGIARASIESLAENTSDGIVAPVFWGVLLGLPGIAAYKAVNTADSMIAHKSERHLHFGRATASLDDIANWFPARLTALLFCIVQPAVLRALKVTFADASQHRSPNAGWPEAAMAGALGVRLSGPRSYAEGPSDDPFLNASANDPAPTDIDRALKLFLRAICLLAVLLALIAIT</sequence>
<keyword evidence="6 9" id="KW-0812">Transmembrane</keyword>
<dbReference type="Pfam" id="PF03186">
    <property type="entry name" value="CobD_Cbib"/>
    <property type="match status" value="1"/>
</dbReference>
<dbReference type="GO" id="GO:0005886">
    <property type="term" value="C:plasma membrane"/>
    <property type="evidence" value="ECO:0007669"/>
    <property type="project" value="UniProtKB-SubCell"/>
</dbReference>
<dbReference type="AlphaFoldDB" id="A0A238IXJ2"/>
<evidence type="ECO:0000313" key="11">
    <source>
        <dbReference type="Proteomes" id="UP000201838"/>
    </source>
</evidence>
<comment type="similarity">
    <text evidence="3 9">Belongs to the CobD/CbiB family.</text>
</comment>
<comment type="function">
    <text evidence="9">Converts cobyric acid to cobinamide by the addition of aminopropanol on the F carboxylic group.</text>
</comment>
<evidence type="ECO:0000256" key="7">
    <source>
        <dbReference type="ARBA" id="ARBA00022989"/>
    </source>
</evidence>
<dbReference type="GO" id="GO:0048472">
    <property type="term" value="F:threonine-phosphate decarboxylase activity"/>
    <property type="evidence" value="ECO:0007669"/>
    <property type="project" value="InterPro"/>
</dbReference>